<organism evidence="2 3">
    <name type="scientific">Cuscuta europaea</name>
    <name type="common">European dodder</name>
    <dbReference type="NCBI Taxonomy" id="41803"/>
    <lineage>
        <taxon>Eukaryota</taxon>
        <taxon>Viridiplantae</taxon>
        <taxon>Streptophyta</taxon>
        <taxon>Embryophyta</taxon>
        <taxon>Tracheophyta</taxon>
        <taxon>Spermatophyta</taxon>
        <taxon>Magnoliopsida</taxon>
        <taxon>eudicotyledons</taxon>
        <taxon>Gunneridae</taxon>
        <taxon>Pentapetalae</taxon>
        <taxon>asterids</taxon>
        <taxon>lamiids</taxon>
        <taxon>Solanales</taxon>
        <taxon>Convolvulaceae</taxon>
        <taxon>Cuscuteae</taxon>
        <taxon>Cuscuta</taxon>
        <taxon>Cuscuta subgen. Cuscuta</taxon>
    </lineage>
</organism>
<name>A0A9P0Z1K9_CUSEU</name>
<protein>
    <submittedName>
        <fullName evidence="2">Uncharacterized protein</fullName>
    </submittedName>
</protein>
<evidence type="ECO:0000313" key="2">
    <source>
        <dbReference type="EMBL" id="CAH9085896.1"/>
    </source>
</evidence>
<keyword evidence="3" id="KW-1185">Reference proteome</keyword>
<reference evidence="2" key="1">
    <citation type="submission" date="2022-07" db="EMBL/GenBank/DDBJ databases">
        <authorList>
            <person name="Macas J."/>
            <person name="Novak P."/>
            <person name="Neumann P."/>
        </authorList>
    </citation>
    <scope>NUCLEOTIDE SEQUENCE</scope>
</reference>
<proteinExistence type="predicted"/>
<sequence>MSLTDRPPPTSSSSSALVLSASREVDPLLKDLSEKKQSFRRSVVSLAAELKEVRGRLASQAQSFARETLTRQEAESRAKKMEEEINILQKNLEQKNWQIQASTSTAEKYLREVEDLRCKLSATQATADASAETAQAVQIQCLALIKELNEKSNSLKEHEDCISKLKEQLSLLQKDLQARASSQMQLKHQVLRIENDIRQAFAKELDEEVSPIRFKKIVELLSVKDQEIAKMRDDIKTMSAHWELKTKELESQLEKRQRADQQLKKRVSKLEFCVQEARAKLRMMGERQDEALKEIRDKLASKQNGTSSNENPNFWEKSGFKIVVSMSMLVLVLFTKR</sequence>
<keyword evidence="1" id="KW-0175">Coiled coil</keyword>
<dbReference type="EMBL" id="CAMAPE010000019">
    <property type="protein sequence ID" value="CAH9085896.1"/>
    <property type="molecule type" value="Genomic_DNA"/>
</dbReference>
<dbReference type="AlphaFoldDB" id="A0A9P0Z1K9"/>
<gene>
    <name evidence="2" type="ORF">CEURO_LOCUS9402</name>
</gene>
<dbReference type="InterPro" id="IPR049932">
    <property type="entry name" value="NEAP1-4"/>
</dbReference>
<accession>A0A9P0Z1K9</accession>
<dbReference type="Proteomes" id="UP001152484">
    <property type="component" value="Unassembled WGS sequence"/>
</dbReference>
<dbReference type="PANTHER" id="PTHR48145:SF5">
    <property type="entry name" value="NUCLEAR ENVELOPE-ASSOCIATED PROTEIN 2"/>
    <property type="match status" value="1"/>
</dbReference>
<feature type="coiled-coil region" evidence="1">
    <location>
        <begin position="246"/>
        <end position="294"/>
    </location>
</feature>
<evidence type="ECO:0000256" key="1">
    <source>
        <dbReference type="SAM" id="Coils"/>
    </source>
</evidence>
<dbReference type="OrthoDB" id="1912966at2759"/>
<dbReference type="PANTHER" id="PTHR48145">
    <property type="entry name" value="NUCLEAR ENVELOPE-ASSOCIATED PROTEIN 1"/>
    <property type="match status" value="1"/>
</dbReference>
<feature type="coiled-coil region" evidence="1">
    <location>
        <begin position="29"/>
        <end position="175"/>
    </location>
</feature>
<comment type="caution">
    <text evidence="2">The sequence shown here is derived from an EMBL/GenBank/DDBJ whole genome shotgun (WGS) entry which is preliminary data.</text>
</comment>
<evidence type="ECO:0000313" key="3">
    <source>
        <dbReference type="Proteomes" id="UP001152484"/>
    </source>
</evidence>